<accession>Q6LN84</accession>
<dbReference type="PIRSF" id="PIRSF028103">
    <property type="entry name" value="GcvR"/>
    <property type="match status" value="1"/>
</dbReference>
<dbReference type="PANTHER" id="PTHR34875">
    <property type="entry name" value="UPF0237 PROTEIN MJ1558"/>
    <property type="match status" value="1"/>
</dbReference>
<dbReference type="SUPFAM" id="SSF55021">
    <property type="entry name" value="ACT-like"/>
    <property type="match status" value="2"/>
</dbReference>
<dbReference type="KEGG" id="ppr:PBPRA2899"/>
<protein>
    <recommendedName>
        <fullName evidence="1">Glycine cleavage system transcriptional repressor</fullName>
    </recommendedName>
</protein>
<dbReference type="EMBL" id="CR378672">
    <property type="protein sequence ID" value="CAG21242.1"/>
    <property type="molecule type" value="Genomic_DNA"/>
</dbReference>
<dbReference type="Proteomes" id="UP000000593">
    <property type="component" value="Chromosome 1"/>
</dbReference>
<evidence type="ECO:0000313" key="2">
    <source>
        <dbReference type="EMBL" id="CAG21242.1"/>
    </source>
</evidence>
<gene>
    <name evidence="2" type="primary">YPO3063</name>
    <name evidence="2" type="ordered locus">PBPRA2899</name>
</gene>
<dbReference type="GO" id="GO:0005737">
    <property type="term" value="C:cytoplasm"/>
    <property type="evidence" value="ECO:0007669"/>
    <property type="project" value="UniProtKB-SubCell"/>
</dbReference>
<keyword evidence="1" id="KW-0678">Repressor</keyword>
<dbReference type="InterPro" id="IPR016867">
    <property type="entry name" value="GcvR"/>
</dbReference>
<evidence type="ECO:0000313" key="3">
    <source>
        <dbReference type="Proteomes" id="UP000000593"/>
    </source>
</evidence>
<dbReference type="FunFam" id="3.30.70.260:FF:000005">
    <property type="entry name" value="Glycine cleavage system transcriptional repressor"/>
    <property type="match status" value="1"/>
</dbReference>
<dbReference type="GO" id="GO:0006355">
    <property type="term" value="P:regulation of DNA-templated transcription"/>
    <property type="evidence" value="ECO:0007669"/>
    <property type="project" value="UniProtKB-UniRule"/>
</dbReference>
<proteinExistence type="predicted"/>
<keyword evidence="1" id="KW-0963">Cytoplasm</keyword>
<sequence length="183" mass="20399">MCINMEHYLVITAVGTDRPGISNEISHLVTQCGCNIVDSRLALFGTEFTIIMLLSGNANAISRVESTLPLKAQEQELITVMKRTTKHQARFFPYTADFHIEADDTPGLIEQFTLFFATRKVDISSLSAHTVEAESDDSTNHFILQISTNLPEDCNLMTLQEEYEALCLNLQVKGTVTFIGHNT</sequence>
<dbReference type="InterPro" id="IPR045865">
    <property type="entry name" value="ACT-like_dom_sf"/>
</dbReference>
<dbReference type="AlphaFoldDB" id="Q6LN84"/>
<organism evidence="2 3">
    <name type="scientific">Photobacterium profundum (strain SS9)</name>
    <dbReference type="NCBI Taxonomy" id="298386"/>
    <lineage>
        <taxon>Bacteria</taxon>
        <taxon>Pseudomonadati</taxon>
        <taxon>Pseudomonadota</taxon>
        <taxon>Gammaproteobacteria</taxon>
        <taxon>Vibrionales</taxon>
        <taxon>Vibrionaceae</taxon>
        <taxon>Photobacterium</taxon>
    </lineage>
</organism>
<dbReference type="PANTHER" id="PTHR34875:SF5">
    <property type="entry name" value="GLYCINE CLEAVAGE SYSTEM TRANSCRIPTIONAL REPRESSOR"/>
    <property type="match status" value="1"/>
</dbReference>
<dbReference type="CDD" id="cd04893">
    <property type="entry name" value="ACT_GcvR_1"/>
    <property type="match status" value="1"/>
</dbReference>
<dbReference type="STRING" id="298386.PBPRA2899"/>
<dbReference type="InterPro" id="IPR050990">
    <property type="entry name" value="UPF0237/GcvR_regulator"/>
</dbReference>
<keyword evidence="3" id="KW-1185">Reference proteome</keyword>
<reference evidence="3" key="1">
    <citation type="journal article" date="2005" name="Science">
        <title>Life at depth: Photobacterium profundum genome sequence and expression analysis.</title>
        <authorList>
            <person name="Vezzi A."/>
            <person name="Campanaro S."/>
            <person name="D'Angelo M."/>
            <person name="Simonato F."/>
            <person name="Vitulo N."/>
            <person name="Lauro F.M."/>
            <person name="Cestaro A."/>
            <person name="Malacrida G."/>
            <person name="Simionati B."/>
            <person name="Cannata N."/>
            <person name="Romualdi C."/>
            <person name="Bartlett D.H."/>
            <person name="Valle G."/>
        </authorList>
    </citation>
    <scope>NUCLEOTIDE SEQUENCE [LARGE SCALE GENOMIC DNA]</scope>
    <source>
        <strain evidence="3">ATCC BAA-1253 / SS9</strain>
    </source>
</reference>
<dbReference type="Pfam" id="PF13740">
    <property type="entry name" value="ACT_6"/>
    <property type="match status" value="1"/>
</dbReference>
<dbReference type="HOGENOM" id="CLU_095322_0_1_6"/>
<comment type="subcellular location">
    <subcellularLocation>
        <location evidence="1">Cytoplasm</location>
    </subcellularLocation>
</comment>
<evidence type="ECO:0000256" key="1">
    <source>
        <dbReference type="PIRNR" id="PIRNR028103"/>
    </source>
</evidence>
<keyword evidence="1" id="KW-0804">Transcription</keyword>
<dbReference type="Gene3D" id="3.30.70.260">
    <property type="match status" value="2"/>
</dbReference>
<dbReference type="eggNOG" id="COG2716">
    <property type="taxonomic scope" value="Bacteria"/>
</dbReference>
<dbReference type="CDD" id="cd04869">
    <property type="entry name" value="ACT_GcvR_2"/>
    <property type="match status" value="1"/>
</dbReference>
<name>Q6LN84_PHOPR</name>